<gene>
    <name evidence="1" type="ORF">JZY06_11725</name>
</gene>
<dbReference type="Proteomes" id="UP000664332">
    <property type="component" value="Unassembled WGS sequence"/>
</dbReference>
<protein>
    <submittedName>
        <fullName evidence="1">Abi family protein</fullName>
    </submittedName>
</protein>
<dbReference type="PIRSF" id="PIRSF034934">
    <property type="entry name" value="AbiF_AbiD"/>
    <property type="match status" value="1"/>
</dbReference>
<accession>A0A939IUT2</accession>
<sequence>MYSKPHLSFEKQLDLLASRGLLYDDRVFCVTALKRIGYYRLSAYSYPFRLLLPPEQRETETNFRSEKFKQGVKFETVIQLADFDSKLRRLIFEAIEEIEIVLCTRVAYIAGRVAPFMHEKPASLDAERCRSKVTQNGKEITRWKAWKNKFKTLKAQARNEDYYKHFEQKYDGKMPIWVAIEFIDFGGMARLFKIMPTKVQSDVAKLFNVRSGATFSKWLVALNYLRNKVAHHNRLWNRKMTYSLQVPNVNEVTSELEHLRSRDSDLNSTYDYIAVVAYLMSSISPQSHWNHEVCSLMESFPVSPHVSPENDMGFPPGWRLLNLWS</sequence>
<keyword evidence="2" id="KW-1185">Reference proteome</keyword>
<dbReference type="RefSeq" id="WP_207279736.1">
    <property type="nucleotide sequence ID" value="NZ_JAFLEQ010000017.1"/>
</dbReference>
<proteinExistence type="predicted"/>
<comment type="caution">
    <text evidence="1">The sequence shown here is derived from an EMBL/GenBank/DDBJ whole genome shotgun (WGS) entry which is preliminary data.</text>
</comment>
<dbReference type="InterPro" id="IPR011664">
    <property type="entry name" value="Abi_system_AbiD/AbiF-like"/>
</dbReference>
<dbReference type="Pfam" id="PF07751">
    <property type="entry name" value="Abi_2"/>
    <property type="match status" value="1"/>
</dbReference>
<dbReference type="EMBL" id="JAFLEQ010000017">
    <property type="protein sequence ID" value="MBN9645274.1"/>
    <property type="molecule type" value="Genomic_DNA"/>
</dbReference>
<evidence type="ECO:0000313" key="2">
    <source>
        <dbReference type="Proteomes" id="UP000664332"/>
    </source>
</evidence>
<dbReference type="InterPro" id="IPR017034">
    <property type="entry name" value="Abi_system_AbiD/AbiF"/>
</dbReference>
<evidence type="ECO:0000313" key="1">
    <source>
        <dbReference type="EMBL" id="MBN9645274.1"/>
    </source>
</evidence>
<name>A0A939IUT2_9CORY</name>
<organism evidence="1 2">
    <name type="scientific">Corynebacterium mendelii</name>
    <dbReference type="NCBI Taxonomy" id="2765362"/>
    <lineage>
        <taxon>Bacteria</taxon>
        <taxon>Bacillati</taxon>
        <taxon>Actinomycetota</taxon>
        <taxon>Actinomycetes</taxon>
        <taxon>Mycobacteriales</taxon>
        <taxon>Corynebacteriaceae</taxon>
        <taxon>Corynebacterium</taxon>
    </lineage>
</organism>
<dbReference type="AlphaFoldDB" id="A0A939IUT2"/>
<reference evidence="1" key="1">
    <citation type="submission" date="2021-03" db="EMBL/GenBank/DDBJ databases">
        <authorList>
            <person name="Sun Q."/>
        </authorList>
    </citation>
    <scope>NUCLEOTIDE SEQUENCE</scope>
    <source>
        <strain evidence="1">CCM 8862</strain>
    </source>
</reference>